<evidence type="ECO:0000259" key="9">
    <source>
        <dbReference type="Pfam" id="PF22692"/>
    </source>
</evidence>
<evidence type="ECO:0000256" key="5">
    <source>
        <dbReference type="ARBA" id="ARBA00040228"/>
    </source>
</evidence>
<comment type="subcellular location">
    <subcellularLocation>
        <location evidence="1 6">Bacterial flagellum basal body</location>
    </subcellularLocation>
</comment>
<evidence type="ECO:0000259" key="7">
    <source>
        <dbReference type="Pfam" id="PF00460"/>
    </source>
</evidence>
<evidence type="ECO:0000313" key="10">
    <source>
        <dbReference type="EMBL" id="TRW48806.1"/>
    </source>
</evidence>
<name>A0A552X1I2_9GAMM</name>
<keyword evidence="3 6" id="KW-0975">Bacterial flagellum</keyword>
<dbReference type="SUPFAM" id="SSF117143">
    <property type="entry name" value="Flagellar hook protein flgE"/>
    <property type="match status" value="1"/>
</dbReference>
<feature type="domain" description="Flagellar hook protein FlgE/F/G-like D1" evidence="9">
    <location>
        <begin position="82"/>
        <end position="145"/>
    </location>
</feature>
<sequence>MDPILYTAMGGAKQTLDDQAVINHNLANVSTSGFRAQLSAVRAVPIGGPGVHDTRTAVVGSTPLFDQQAGPVNTTGRPLDVALRGDAWMAVQADDGTEAYTRRGDLNVDQNGVLSSNGRPVLGAGGPIVIPLGAEVTIGEDGTITMKAEGARPTEVSEIDRIKMVSGDAAVLERGLDGLFRGMNGPLEQNEDARLATGALEGSNVSAIEAMVAMINNQRKYDMQMKVISTADENAQRANSLLSVQG</sequence>
<dbReference type="PANTHER" id="PTHR30435">
    <property type="entry name" value="FLAGELLAR PROTEIN"/>
    <property type="match status" value="1"/>
</dbReference>
<evidence type="ECO:0000256" key="1">
    <source>
        <dbReference type="ARBA" id="ARBA00004117"/>
    </source>
</evidence>
<accession>A0A552X1I2</accession>
<evidence type="ECO:0000256" key="4">
    <source>
        <dbReference type="ARBA" id="ARBA00038560"/>
    </source>
</evidence>
<dbReference type="AlphaFoldDB" id="A0A552X1I2"/>
<dbReference type="PANTHER" id="PTHR30435:SF18">
    <property type="entry name" value="FLAGELLAR BASAL-BODY ROD PROTEIN FLGF"/>
    <property type="match status" value="1"/>
</dbReference>
<organism evidence="10 11">
    <name type="scientific">Aliidiomarina halalkaliphila</name>
    <dbReference type="NCBI Taxonomy" id="2593535"/>
    <lineage>
        <taxon>Bacteria</taxon>
        <taxon>Pseudomonadati</taxon>
        <taxon>Pseudomonadota</taxon>
        <taxon>Gammaproteobacteria</taxon>
        <taxon>Alteromonadales</taxon>
        <taxon>Idiomarinaceae</taxon>
        <taxon>Aliidiomarina</taxon>
    </lineage>
</organism>
<dbReference type="Pfam" id="PF00460">
    <property type="entry name" value="Flg_bb_rod"/>
    <property type="match status" value="1"/>
</dbReference>
<evidence type="ECO:0000256" key="6">
    <source>
        <dbReference type="RuleBase" id="RU362116"/>
    </source>
</evidence>
<dbReference type="OrthoDB" id="9804559at2"/>
<evidence type="ECO:0000259" key="8">
    <source>
        <dbReference type="Pfam" id="PF06429"/>
    </source>
</evidence>
<dbReference type="GO" id="GO:0071978">
    <property type="term" value="P:bacterial-type flagellum-dependent swarming motility"/>
    <property type="evidence" value="ECO:0007669"/>
    <property type="project" value="TreeGrafter"/>
</dbReference>
<protein>
    <recommendedName>
        <fullName evidence="5 6">Flagellar basal-body rod protein FlgF</fullName>
    </recommendedName>
</protein>
<feature type="domain" description="Flagellar basal body rod protein N-terminal" evidence="7">
    <location>
        <begin position="5"/>
        <end position="35"/>
    </location>
</feature>
<dbReference type="RefSeq" id="WP_143235792.1">
    <property type="nucleotide sequence ID" value="NZ_VJWL01000002.1"/>
</dbReference>
<gene>
    <name evidence="10" type="ORF">FM042_07430</name>
</gene>
<dbReference type="InterPro" id="IPR001444">
    <property type="entry name" value="Flag_bb_rod_N"/>
</dbReference>
<dbReference type="Proteomes" id="UP000320359">
    <property type="component" value="Unassembled WGS sequence"/>
</dbReference>
<keyword evidence="11" id="KW-1185">Reference proteome</keyword>
<keyword evidence="10" id="KW-0966">Cell projection</keyword>
<evidence type="ECO:0000313" key="11">
    <source>
        <dbReference type="Proteomes" id="UP000320359"/>
    </source>
</evidence>
<dbReference type="InterPro" id="IPR020013">
    <property type="entry name" value="Flagellar_FlgE/F/G"/>
</dbReference>
<dbReference type="EMBL" id="VJWL01000002">
    <property type="protein sequence ID" value="TRW48806.1"/>
    <property type="molecule type" value="Genomic_DNA"/>
</dbReference>
<dbReference type="NCBIfam" id="TIGR03506">
    <property type="entry name" value="FlgEFG_subfam"/>
    <property type="match status" value="1"/>
</dbReference>
<comment type="similarity">
    <text evidence="2 6">Belongs to the flagella basal body rod proteins family.</text>
</comment>
<comment type="caution">
    <text evidence="10">The sequence shown here is derived from an EMBL/GenBank/DDBJ whole genome shotgun (WGS) entry which is preliminary data.</text>
</comment>
<keyword evidence="10" id="KW-0969">Cilium</keyword>
<reference evidence="10 11" key="1">
    <citation type="submission" date="2019-07" db="EMBL/GenBank/DDBJ databases">
        <authorList>
            <person name="Yang M."/>
            <person name="Zhao D."/>
            <person name="Xiang H."/>
        </authorList>
    </citation>
    <scope>NUCLEOTIDE SEQUENCE [LARGE SCALE GENOMIC DNA]</scope>
    <source>
        <strain evidence="10 11">IM1326</strain>
    </source>
</reference>
<comment type="subunit">
    <text evidence="4 6">The basal body constitutes a major portion of the flagellar organelle and consists of five rings (E,L,P,S, and M) mounted on a central rod. The rod consists of about 26 subunits of FlgG in the distal portion, and FlgB, FlgC and FlgF are thought to build up the proximal portion of the rod with about 6 subunits each.</text>
</comment>
<keyword evidence="10" id="KW-0282">Flagellum</keyword>
<proteinExistence type="inferred from homology"/>
<evidence type="ECO:0000256" key="2">
    <source>
        <dbReference type="ARBA" id="ARBA00009677"/>
    </source>
</evidence>
<dbReference type="Pfam" id="PF06429">
    <property type="entry name" value="Flg_bbr_C"/>
    <property type="match status" value="1"/>
</dbReference>
<dbReference type="NCBIfam" id="NF009280">
    <property type="entry name" value="PRK12640.1"/>
    <property type="match status" value="1"/>
</dbReference>
<feature type="domain" description="Flagellar basal-body/hook protein C-terminal" evidence="8">
    <location>
        <begin position="197"/>
        <end position="241"/>
    </location>
</feature>
<dbReference type="InterPro" id="IPR010930">
    <property type="entry name" value="Flg_bb/hook_C_dom"/>
</dbReference>
<dbReference type="GO" id="GO:0030694">
    <property type="term" value="C:bacterial-type flagellum basal body, rod"/>
    <property type="evidence" value="ECO:0007669"/>
    <property type="project" value="UniProtKB-UniRule"/>
</dbReference>
<dbReference type="Pfam" id="PF22692">
    <property type="entry name" value="LlgE_F_G_D1"/>
    <property type="match status" value="1"/>
</dbReference>
<evidence type="ECO:0000256" key="3">
    <source>
        <dbReference type="ARBA" id="ARBA00023143"/>
    </source>
</evidence>
<dbReference type="InterPro" id="IPR053967">
    <property type="entry name" value="LlgE_F_G-like_D1"/>
</dbReference>
<dbReference type="InterPro" id="IPR037925">
    <property type="entry name" value="FlgE/F/G-like"/>
</dbReference>